<protein>
    <recommendedName>
        <fullName evidence="4 10">L-aspartate oxidase</fullName>
        <ecNumber evidence="4 10">1.4.3.16</ecNumber>
    </recommendedName>
</protein>
<dbReference type="EMBL" id="CP001931">
    <property type="protein sequence ID" value="ADC88821.1"/>
    <property type="molecule type" value="Genomic_DNA"/>
</dbReference>
<dbReference type="PRINTS" id="PR00368">
    <property type="entry name" value="FADPNR"/>
</dbReference>
<dbReference type="InterPro" id="IPR005288">
    <property type="entry name" value="NadB"/>
</dbReference>
<keyword evidence="15" id="KW-1185">Reference proteome</keyword>
<dbReference type="UniPathway" id="UPA00253">
    <property type="reaction ID" value="UER00326"/>
</dbReference>
<evidence type="ECO:0000256" key="10">
    <source>
        <dbReference type="NCBIfam" id="TIGR00551"/>
    </source>
</evidence>
<evidence type="ECO:0000256" key="7">
    <source>
        <dbReference type="ARBA" id="ARBA00022827"/>
    </source>
</evidence>
<dbReference type="Gene3D" id="3.90.700.10">
    <property type="entry name" value="Succinate dehydrogenase/fumarate reductase flavoprotein, catalytic domain"/>
    <property type="match status" value="1"/>
</dbReference>
<accession>D3SNT4</accession>
<dbReference type="AlphaFoldDB" id="D3SNT4"/>
<dbReference type="InterPro" id="IPR036188">
    <property type="entry name" value="FAD/NAD-bd_sf"/>
</dbReference>
<dbReference type="HOGENOM" id="CLU_014312_3_2_0"/>
<dbReference type="eggNOG" id="COG0029">
    <property type="taxonomic scope" value="Bacteria"/>
</dbReference>
<dbReference type="InterPro" id="IPR015939">
    <property type="entry name" value="Fum_Rdtase/Succ_DH_flav-like_C"/>
</dbReference>
<dbReference type="Gene3D" id="3.50.50.60">
    <property type="entry name" value="FAD/NAD(P)-binding domain"/>
    <property type="match status" value="1"/>
</dbReference>
<dbReference type="SUPFAM" id="SSF56425">
    <property type="entry name" value="Succinate dehydrogenase/fumarate reductase flavoprotein, catalytic domain"/>
    <property type="match status" value="1"/>
</dbReference>
<evidence type="ECO:0000256" key="5">
    <source>
        <dbReference type="ARBA" id="ARBA00022630"/>
    </source>
</evidence>
<dbReference type="RefSeq" id="WP_012991228.1">
    <property type="nucleotide sequence ID" value="NC_013894.1"/>
</dbReference>
<evidence type="ECO:0000313" key="14">
    <source>
        <dbReference type="EMBL" id="ADC88821.1"/>
    </source>
</evidence>
<name>D3SNT4_THEAH</name>
<sequence>MNFDTSLLPEEREEILICGSGIAGLVCAITLAELGREPLLLTRGLGNTYYSQGGVACAFHPKDSTYLHFMDTVKAGRGLCHHQAVTTMVEEGVQRIGDLIRWGVTFDAETTTEGGHSFPRVLKVKDYTGRAIYQVLWKKVQELGIRVLRGELVEILGDDKVEGVLYVEDGSIRFLRVKAVVLATGGAASLYLHTSNPSPTRGDAIGIAIRKGIPLVNPEFVQFHPTVLDGTSFLISEAVRGEGATLIDERGERFVDELLPRDQVARAIYRKLKEGHRVFLDMRPIVGKGVNIEERFPTIVSYLREKGIDPLKDPIPVVPAAHYYIGGLEVDLWGRTRLPGLYAVGEVACTGVHGANRLASNSLLEGLVFGFRVAHRVLHDLSTLTFSSSSFRNMHEGKEEPPFTLTHLKELMWEYCGLERDEEGLKHAIGILTEWLHSWKSWRRTPENRALLDISLTALGTLQGALNRRESRGVHFRKDYPYQDDRYRKDTLISVGLNW</sequence>
<keyword evidence="6 11" id="KW-0662">Pyridine nucleotide biosynthesis</keyword>
<evidence type="ECO:0000313" key="15">
    <source>
        <dbReference type="Proteomes" id="UP000002043"/>
    </source>
</evidence>
<reference evidence="15" key="1">
    <citation type="journal article" date="2010" name="Stand. Genomic Sci.">
        <title>Complete genome sequence of Thermocrinis albus type strain (HI 11/12T).</title>
        <authorList>
            <person name="Wirth R."/>
            <person name="Sikorski J."/>
            <person name="Brambilla E."/>
            <person name="Misra M."/>
            <person name="Lapidus A."/>
            <person name="Copeland A."/>
            <person name="Nolan M."/>
            <person name="Lucas S."/>
            <person name="Chen F."/>
            <person name="Tice H."/>
            <person name="Cheng J.F."/>
            <person name="Han C."/>
            <person name="Detter J.C."/>
            <person name="Tapia R."/>
            <person name="Bruce D."/>
            <person name="Goodwin L."/>
            <person name="Pitluck S."/>
            <person name="Pati A."/>
            <person name="Anderson I."/>
            <person name="Ivanova N."/>
            <person name="Mavromatis K."/>
            <person name="Mikhailova N."/>
            <person name="Chen A."/>
            <person name="Palaniappan K."/>
            <person name="Bilek Y."/>
            <person name="Hader T."/>
            <person name="Land M."/>
            <person name="Hauser L."/>
            <person name="Chang Y.J."/>
            <person name="Jeffries C.D."/>
            <person name="Tindall B.J."/>
            <person name="Rohde M."/>
            <person name="Goker M."/>
            <person name="Bristow J."/>
            <person name="Eisen J.A."/>
            <person name="Markowitz V."/>
            <person name="Hugenholtz P."/>
            <person name="Kyrpides N.C."/>
            <person name="Klenk H.P."/>
        </authorList>
    </citation>
    <scope>NUCLEOTIDE SEQUENCE [LARGE SCALE GENOMIC DNA]</scope>
    <source>
        <strain evidence="15">DSM 14484 / JCM 11386 / HI 11/12</strain>
    </source>
</reference>
<dbReference type="NCBIfam" id="TIGR00551">
    <property type="entry name" value="nadB"/>
    <property type="match status" value="1"/>
</dbReference>
<evidence type="ECO:0000256" key="8">
    <source>
        <dbReference type="ARBA" id="ARBA00023002"/>
    </source>
</evidence>
<keyword evidence="5 11" id="KW-0285">Flavoprotein</keyword>
<evidence type="ECO:0000256" key="11">
    <source>
        <dbReference type="RuleBase" id="RU362049"/>
    </source>
</evidence>
<comment type="catalytic activity">
    <reaction evidence="9">
        <text>L-aspartate + O2 = iminosuccinate + H2O2</text>
        <dbReference type="Rhea" id="RHEA:25876"/>
        <dbReference type="ChEBI" id="CHEBI:15379"/>
        <dbReference type="ChEBI" id="CHEBI:16240"/>
        <dbReference type="ChEBI" id="CHEBI:29991"/>
        <dbReference type="ChEBI" id="CHEBI:77875"/>
        <dbReference type="EC" id="1.4.3.16"/>
    </reaction>
    <physiologicalReaction direction="left-to-right" evidence="9">
        <dbReference type="Rhea" id="RHEA:25877"/>
    </physiologicalReaction>
</comment>
<comment type="function">
    <text evidence="11">Catalyzes the oxidation of L-aspartate to iminoaspartate.</text>
</comment>
<dbReference type="GO" id="GO:0005737">
    <property type="term" value="C:cytoplasm"/>
    <property type="evidence" value="ECO:0007669"/>
    <property type="project" value="UniProtKB-SubCell"/>
</dbReference>
<dbReference type="InterPro" id="IPR037099">
    <property type="entry name" value="Fum_R/Succ_DH_flav-like_C_sf"/>
</dbReference>
<evidence type="ECO:0000256" key="4">
    <source>
        <dbReference type="ARBA" id="ARBA00012173"/>
    </source>
</evidence>
<dbReference type="Proteomes" id="UP000002043">
    <property type="component" value="Chromosome"/>
</dbReference>
<dbReference type="InterPro" id="IPR027477">
    <property type="entry name" value="Succ_DH/fumarate_Rdtase_cat_sf"/>
</dbReference>
<evidence type="ECO:0000256" key="6">
    <source>
        <dbReference type="ARBA" id="ARBA00022642"/>
    </source>
</evidence>
<dbReference type="PANTHER" id="PTHR42716">
    <property type="entry name" value="L-ASPARTATE OXIDASE"/>
    <property type="match status" value="1"/>
</dbReference>
<evidence type="ECO:0000256" key="1">
    <source>
        <dbReference type="ARBA" id="ARBA00001974"/>
    </source>
</evidence>
<comment type="cofactor">
    <cofactor evidence="1 11">
        <name>FAD</name>
        <dbReference type="ChEBI" id="CHEBI:57692"/>
    </cofactor>
</comment>
<evidence type="ECO:0000256" key="3">
    <source>
        <dbReference type="ARBA" id="ARBA00008562"/>
    </source>
</evidence>
<dbReference type="KEGG" id="tal:Thal_0185"/>
<comment type="pathway">
    <text evidence="2 11">Cofactor biosynthesis; NAD(+) biosynthesis; iminoaspartate from L-aspartate (oxidase route): step 1/1.</text>
</comment>
<evidence type="ECO:0000259" key="12">
    <source>
        <dbReference type="Pfam" id="PF00890"/>
    </source>
</evidence>
<dbReference type="Gene3D" id="1.20.58.100">
    <property type="entry name" value="Fumarate reductase/succinate dehydrogenase flavoprotein-like, C-terminal domain"/>
    <property type="match status" value="1"/>
</dbReference>
<proteinExistence type="inferred from homology"/>
<comment type="subcellular location">
    <subcellularLocation>
        <location evidence="11">Cytoplasm</location>
    </subcellularLocation>
</comment>
<gene>
    <name evidence="14" type="ordered locus">Thal_0185</name>
</gene>
<dbReference type="PANTHER" id="PTHR42716:SF2">
    <property type="entry name" value="L-ASPARTATE OXIDASE, CHLOROPLASTIC"/>
    <property type="match status" value="1"/>
</dbReference>
<dbReference type="STRING" id="638303.Thal_0185"/>
<evidence type="ECO:0000256" key="9">
    <source>
        <dbReference type="ARBA" id="ARBA00048305"/>
    </source>
</evidence>
<dbReference type="EC" id="1.4.3.16" evidence="4 10"/>
<keyword evidence="8 11" id="KW-0560">Oxidoreductase</keyword>
<dbReference type="SUPFAM" id="SSF46977">
    <property type="entry name" value="Succinate dehydrogenase/fumarate reductase flavoprotein C-terminal domain"/>
    <property type="match status" value="1"/>
</dbReference>
<organism evidence="14 15">
    <name type="scientific">Thermocrinis albus (strain DSM 14484 / JCM 11386 / HI 11/12)</name>
    <dbReference type="NCBI Taxonomy" id="638303"/>
    <lineage>
        <taxon>Bacteria</taxon>
        <taxon>Pseudomonadati</taxon>
        <taxon>Aquificota</taxon>
        <taxon>Aquificia</taxon>
        <taxon>Aquificales</taxon>
        <taxon>Aquificaceae</taxon>
        <taxon>Thermocrinis</taxon>
    </lineage>
</organism>
<evidence type="ECO:0000259" key="13">
    <source>
        <dbReference type="Pfam" id="PF02910"/>
    </source>
</evidence>
<dbReference type="InterPro" id="IPR003953">
    <property type="entry name" value="FAD-dep_OxRdtase_2_FAD-bd"/>
</dbReference>
<dbReference type="SUPFAM" id="SSF51905">
    <property type="entry name" value="FAD/NAD(P)-binding domain"/>
    <property type="match status" value="1"/>
</dbReference>
<dbReference type="Pfam" id="PF02910">
    <property type="entry name" value="Succ_DH_flav_C"/>
    <property type="match status" value="1"/>
</dbReference>
<dbReference type="PRINTS" id="PR00411">
    <property type="entry name" value="PNDRDTASEI"/>
</dbReference>
<dbReference type="GO" id="GO:0008734">
    <property type="term" value="F:L-aspartate oxidase activity"/>
    <property type="evidence" value="ECO:0007669"/>
    <property type="project" value="UniProtKB-UniRule"/>
</dbReference>
<dbReference type="GO" id="GO:0034628">
    <property type="term" value="P:'de novo' NAD+ biosynthetic process from L-aspartate"/>
    <property type="evidence" value="ECO:0007669"/>
    <property type="project" value="TreeGrafter"/>
</dbReference>
<feature type="domain" description="FAD-dependent oxidoreductase 2 FAD-binding" evidence="12">
    <location>
        <begin position="15"/>
        <end position="363"/>
    </location>
</feature>
<dbReference type="Pfam" id="PF00890">
    <property type="entry name" value="FAD_binding_2"/>
    <property type="match status" value="1"/>
</dbReference>
<comment type="similarity">
    <text evidence="3 11">Belongs to the FAD-dependent oxidoreductase 2 family. NadB subfamily.</text>
</comment>
<feature type="domain" description="Fumarate reductase/succinate dehydrogenase flavoprotein-like C-terminal" evidence="13">
    <location>
        <begin position="407"/>
        <end position="493"/>
    </location>
</feature>
<keyword evidence="7 11" id="KW-0274">FAD</keyword>
<evidence type="ECO:0000256" key="2">
    <source>
        <dbReference type="ARBA" id="ARBA00004950"/>
    </source>
</evidence>